<protein>
    <submittedName>
        <fullName evidence="3">Lipoate--protein ligase</fullName>
        <ecNumber evidence="3">6.3.1.20</ecNumber>
    </submittedName>
</protein>
<name>A0A8J7UV96_9BACT</name>
<keyword evidence="4" id="KW-1185">Reference proteome</keyword>
<dbReference type="InterPro" id="IPR004143">
    <property type="entry name" value="BPL_LPL_catalytic"/>
</dbReference>
<evidence type="ECO:0000259" key="2">
    <source>
        <dbReference type="PROSITE" id="PS51733"/>
    </source>
</evidence>
<dbReference type="Pfam" id="PF21948">
    <property type="entry name" value="LplA-B_cat"/>
    <property type="match status" value="1"/>
</dbReference>
<comment type="pathway">
    <text evidence="1">Protein modification; protein lipoylation via exogenous pathway; protein N(6)-(lipoyl)lysine from lipoate: step 2/2.</text>
</comment>
<dbReference type="GO" id="GO:0016979">
    <property type="term" value="F:lipoate-protein ligase activity"/>
    <property type="evidence" value="ECO:0007669"/>
    <property type="project" value="UniProtKB-EC"/>
</dbReference>
<dbReference type="NCBIfam" id="TIGR00545">
    <property type="entry name" value="lipoyltrans"/>
    <property type="match status" value="1"/>
</dbReference>
<dbReference type="GO" id="GO:0005737">
    <property type="term" value="C:cytoplasm"/>
    <property type="evidence" value="ECO:0007669"/>
    <property type="project" value="TreeGrafter"/>
</dbReference>
<reference evidence="3" key="1">
    <citation type="submission" date="2021-02" db="EMBL/GenBank/DDBJ databases">
        <title>Natronogracilivirga saccharolytica gen. nov. sp. nov. a new anaerobic, haloalkiliphilic carbohydrate-fermenting bacterium from soda lake and proposing of Cyclonatronumiaceae fam. nov. in the phylum Balneolaeota.</title>
        <authorList>
            <person name="Zhilina T.N."/>
            <person name="Sorokin D.Y."/>
            <person name="Zavarzina D.G."/>
            <person name="Toshchakov S.V."/>
            <person name="Kublanov I.V."/>
        </authorList>
    </citation>
    <scope>NUCLEOTIDE SEQUENCE</scope>
    <source>
        <strain evidence="3">Z-1702</strain>
    </source>
</reference>
<dbReference type="InterPro" id="IPR004562">
    <property type="entry name" value="LipoylTrfase_LipoateP_Ligase"/>
</dbReference>
<feature type="domain" description="BPL/LPL catalytic" evidence="2">
    <location>
        <begin position="34"/>
        <end position="221"/>
    </location>
</feature>
<comment type="caution">
    <text evidence="3">The sequence shown here is derived from an EMBL/GenBank/DDBJ whole genome shotgun (WGS) entry which is preliminary data.</text>
</comment>
<evidence type="ECO:0000256" key="1">
    <source>
        <dbReference type="ARBA" id="ARBA00005085"/>
    </source>
</evidence>
<keyword evidence="3" id="KW-0436">Ligase</keyword>
<dbReference type="InterPro" id="IPR045864">
    <property type="entry name" value="aa-tRNA-synth_II/BPL/LPL"/>
</dbReference>
<dbReference type="GO" id="GO:0009249">
    <property type="term" value="P:protein lipoylation"/>
    <property type="evidence" value="ECO:0007669"/>
    <property type="project" value="InterPro"/>
</dbReference>
<dbReference type="SUPFAM" id="SSF55681">
    <property type="entry name" value="Class II aaRS and biotin synthetases"/>
    <property type="match status" value="1"/>
</dbReference>
<dbReference type="Gene3D" id="3.30.930.10">
    <property type="entry name" value="Bira Bifunctional Protein, Domain 2"/>
    <property type="match status" value="1"/>
</dbReference>
<dbReference type="PROSITE" id="PS51733">
    <property type="entry name" value="BPL_LPL_CATALYTIC"/>
    <property type="match status" value="1"/>
</dbReference>
<dbReference type="Proteomes" id="UP000673975">
    <property type="component" value="Unassembled WGS sequence"/>
</dbReference>
<dbReference type="AlphaFoldDB" id="A0A8J7UV96"/>
<dbReference type="CDD" id="cd16443">
    <property type="entry name" value="LplA"/>
    <property type="match status" value="1"/>
</dbReference>
<evidence type="ECO:0000313" key="4">
    <source>
        <dbReference type="Proteomes" id="UP000673975"/>
    </source>
</evidence>
<dbReference type="UniPathway" id="UPA00537">
    <property type="reaction ID" value="UER00595"/>
</dbReference>
<evidence type="ECO:0000313" key="3">
    <source>
        <dbReference type="EMBL" id="MBP3192332.1"/>
    </source>
</evidence>
<accession>A0A8J7UV96</accession>
<dbReference type="GO" id="GO:0017118">
    <property type="term" value="F:lipoyltransferase activity"/>
    <property type="evidence" value="ECO:0007669"/>
    <property type="project" value="TreeGrafter"/>
</dbReference>
<dbReference type="PANTHER" id="PTHR12561:SF3">
    <property type="entry name" value="LIPOYLTRANSFERASE 1, MITOCHONDRIAL"/>
    <property type="match status" value="1"/>
</dbReference>
<proteinExistence type="predicted"/>
<dbReference type="PANTHER" id="PTHR12561">
    <property type="entry name" value="LIPOATE-PROTEIN LIGASE"/>
    <property type="match status" value="1"/>
</dbReference>
<organism evidence="3 4">
    <name type="scientific">Natronogracilivirga saccharolytica</name>
    <dbReference type="NCBI Taxonomy" id="2812953"/>
    <lineage>
        <taxon>Bacteria</taxon>
        <taxon>Pseudomonadati</taxon>
        <taxon>Balneolota</taxon>
        <taxon>Balneolia</taxon>
        <taxon>Balneolales</taxon>
        <taxon>Cyclonatronaceae</taxon>
        <taxon>Natronogracilivirga</taxon>
    </lineage>
</organism>
<sequence>MIILMIHDWTYIFNNHQTAPDANLALEEYALRNLADRNYMMLYCNEASVVLGRNQNPLEEINLGFAYRNNIPVLRRISGGGTVFHHPGNLNFSFITDYKTDRLHNFRFFNEPVVQLLRQLGVPAEMNDRNDILADGRKISGSAQFSSRGRMISHGTLLFDAPLDQLDELLTVQNKDVHSRSHKSVRSRVANISGFLDQQMDISEFRTYLTEGLTGRSGLQDAWTPGEADNREVESLRRNRYTSWEWNYGRSPRFYIDRSEEISGYTVSMQLCAEKGSISETEFAVHDLKKNLNGETGQPEISRNQLQRTLAGISSLLVNKRYEPVTIMNTVQTCVSETLASTAQNPEKGRCASASQIARQISGLIYRLETDFTETPRQT</sequence>
<dbReference type="EC" id="6.3.1.20" evidence="3"/>
<dbReference type="EMBL" id="JAFIDN010000004">
    <property type="protein sequence ID" value="MBP3192332.1"/>
    <property type="molecule type" value="Genomic_DNA"/>
</dbReference>
<gene>
    <name evidence="3" type="ORF">NATSA_06635</name>
</gene>